<organism evidence="2 3">
    <name type="scientific">Aquamicrobium lusatiense</name>
    <dbReference type="NCBI Taxonomy" id="89772"/>
    <lineage>
        <taxon>Bacteria</taxon>
        <taxon>Pseudomonadati</taxon>
        <taxon>Pseudomonadota</taxon>
        <taxon>Alphaproteobacteria</taxon>
        <taxon>Hyphomicrobiales</taxon>
        <taxon>Phyllobacteriaceae</taxon>
        <taxon>Aquamicrobium</taxon>
    </lineage>
</organism>
<accession>A0A7W9S0V5</accession>
<comment type="caution">
    <text evidence="2">The sequence shown here is derived from an EMBL/GenBank/DDBJ whole genome shotgun (WGS) entry which is preliminary data.</text>
</comment>
<dbReference type="AlphaFoldDB" id="A0A7W9S0V5"/>
<evidence type="ECO:0000256" key="1">
    <source>
        <dbReference type="SAM" id="SignalP"/>
    </source>
</evidence>
<name>A0A7W9S0V5_9HYPH</name>
<keyword evidence="1" id="KW-0732">Signal</keyword>
<dbReference type="Proteomes" id="UP000533306">
    <property type="component" value="Unassembled WGS sequence"/>
</dbReference>
<protein>
    <submittedName>
        <fullName evidence="2">Putative component of type VI protein secretion system</fullName>
    </submittedName>
</protein>
<evidence type="ECO:0000313" key="2">
    <source>
        <dbReference type="EMBL" id="MBB6011845.1"/>
    </source>
</evidence>
<feature type="signal peptide" evidence="1">
    <location>
        <begin position="1"/>
        <end position="24"/>
    </location>
</feature>
<proteinExistence type="predicted"/>
<keyword evidence="3" id="KW-1185">Reference proteome</keyword>
<feature type="chain" id="PRO_5031335024" evidence="1">
    <location>
        <begin position="25"/>
        <end position="144"/>
    </location>
</feature>
<dbReference type="RefSeq" id="WP_183827287.1">
    <property type="nucleotide sequence ID" value="NZ_JACHEU010000001.1"/>
</dbReference>
<reference evidence="2 3" key="1">
    <citation type="submission" date="2020-08" db="EMBL/GenBank/DDBJ databases">
        <title>Genomic Encyclopedia of Type Strains, Phase IV (KMG-IV): sequencing the most valuable type-strain genomes for metagenomic binning, comparative biology and taxonomic classification.</title>
        <authorList>
            <person name="Goeker M."/>
        </authorList>
    </citation>
    <scope>NUCLEOTIDE SEQUENCE [LARGE SCALE GENOMIC DNA]</scope>
    <source>
        <strain evidence="2 3">DSM 11099</strain>
    </source>
</reference>
<dbReference type="EMBL" id="JACHEU010000001">
    <property type="protein sequence ID" value="MBB6011845.1"/>
    <property type="molecule type" value="Genomic_DNA"/>
</dbReference>
<evidence type="ECO:0000313" key="3">
    <source>
        <dbReference type="Proteomes" id="UP000533306"/>
    </source>
</evidence>
<gene>
    <name evidence="2" type="ORF">HNR59_001190</name>
</gene>
<sequence length="144" mass="15755">MRRLFIAAGISLLAGVAMPLPASAQTADEMNASLDSLFGEHDRYHSFFTALKKAVAEGDKKSFAEMVDYPFQARIKGKSVKIRDAAHFVADYDQVVTAKVKHALEAQAYESLFANWQGVMVGDGEIWFSAVGEPGEIRITAIND</sequence>